<evidence type="ECO:0000313" key="2">
    <source>
        <dbReference type="Proteomes" id="UP001254832"/>
    </source>
</evidence>
<evidence type="ECO:0000313" key="1">
    <source>
        <dbReference type="EMBL" id="MDR6722080.1"/>
    </source>
</evidence>
<dbReference type="EMBL" id="JAVDTR010000001">
    <property type="protein sequence ID" value="MDR6722080.1"/>
    <property type="molecule type" value="Genomic_DNA"/>
</dbReference>
<proteinExistence type="predicted"/>
<sequence>MEVLTSELGWRGLGFVDGFDMGKTSNTVIQYALNIYCHVVDEKLGIQAVKRVLRESRLDYTQVKIASRAMNCDTAYVLQYSAKKDSVFYV</sequence>
<name>A0AAP5GYJ2_PAEAM</name>
<accession>A0AAP5GYJ2</accession>
<protein>
    <submittedName>
        <fullName evidence="1">Uncharacterized protein</fullName>
    </submittedName>
</protein>
<dbReference type="Proteomes" id="UP001254832">
    <property type="component" value="Unassembled WGS sequence"/>
</dbReference>
<comment type="caution">
    <text evidence="1">The sequence shown here is derived from an EMBL/GenBank/DDBJ whole genome shotgun (WGS) entry which is preliminary data.</text>
</comment>
<reference evidence="1" key="1">
    <citation type="submission" date="2023-07" db="EMBL/GenBank/DDBJ databases">
        <title>Sorghum-associated microbial communities from plants grown in Nebraska, USA.</title>
        <authorList>
            <person name="Schachtman D."/>
        </authorList>
    </citation>
    <scope>NUCLEOTIDE SEQUENCE</scope>
    <source>
        <strain evidence="1">BE80</strain>
    </source>
</reference>
<dbReference type="AlphaFoldDB" id="A0AAP5GYJ2"/>
<gene>
    <name evidence="1" type="ORF">J2W91_000528</name>
</gene>
<organism evidence="1 2">
    <name type="scientific">Paenibacillus amylolyticus</name>
    <dbReference type="NCBI Taxonomy" id="1451"/>
    <lineage>
        <taxon>Bacteria</taxon>
        <taxon>Bacillati</taxon>
        <taxon>Bacillota</taxon>
        <taxon>Bacilli</taxon>
        <taxon>Bacillales</taxon>
        <taxon>Paenibacillaceae</taxon>
        <taxon>Paenibacillus</taxon>
    </lineage>
</organism>